<reference evidence="1" key="1">
    <citation type="submission" date="2023-06" db="EMBL/GenBank/DDBJ databases">
        <title>Genome-scale phylogeny and comparative genomics of the fungal order Sordariales.</title>
        <authorList>
            <consortium name="Lawrence Berkeley National Laboratory"/>
            <person name="Hensen N."/>
            <person name="Bonometti L."/>
            <person name="Westerberg I."/>
            <person name="Brannstrom I.O."/>
            <person name="Guillou S."/>
            <person name="Cros-Aarteil S."/>
            <person name="Calhoun S."/>
            <person name="Haridas S."/>
            <person name="Kuo A."/>
            <person name="Mondo S."/>
            <person name="Pangilinan J."/>
            <person name="Riley R."/>
            <person name="LaButti K."/>
            <person name="Andreopoulos B."/>
            <person name="Lipzen A."/>
            <person name="Chen C."/>
            <person name="Yanf M."/>
            <person name="Daum C."/>
            <person name="Ng V."/>
            <person name="Clum A."/>
            <person name="Steindorff A."/>
            <person name="Ohm R."/>
            <person name="Martin F."/>
            <person name="Silar P."/>
            <person name="Natvig D."/>
            <person name="Lalanne C."/>
            <person name="Gautier V."/>
            <person name="Ament-velasquez S.L."/>
            <person name="Kruys A."/>
            <person name="Hutchinson M.I."/>
            <person name="Powell A.J."/>
            <person name="Barry K."/>
            <person name="Miller A.N."/>
            <person name="Grigoriev I.V."/>
            <person name="Debuchy R."/>
            <person name="Gladieux P."/>
            <person name="Thoren M.H."/>
            <person name="Johannesson H."/>
        </authorList>
    </citation>
    <scope>NUCLEOTIDE SEQUENCE</scope>
    <source>
        <strain evidence="1">SMH3187-1</strain>
    </source>
</reference>
<protein>
    <submittedName>
        <fullName evidence="1">Uncharacterized protein</fullName>
    </submittedName>
</protein>
<proteinExistence type="predicted"/>
<gene>
    <name evidence="1" type="ORF">B0T18DRAFT_386868</name>
</gene>
<accession>A0AA40FC75</accession>
<name>A0AA40FC75_9PEZI</name>
<comment type="caution">
    <text evidence="1">The sequence shown here is derived from an EMBL/GenBank/DDBJ whole genome shotgun (WGS) entry which is preliminary data.</text>
</comment>
<keyword evidence="2" id="KW-1185">Reference proteome</keyword>
<evidence type="ECO:0000313" key="2">
    <source>
        <dbReference type="Proteomes" id="UP001172155"/>
    </source>
</evidence>
<dbReference type="AlphaFoldDB" id="A0AA40FC75"/>
<evidence type="ECO:0000313" key="1">
    <source>
        <dbReference type="EMBL" id="KAK0755104.1"/>
    </source>
</evidence>
<sequence length="144" mass="16606">MELTRLLTFPLFTILPSFTCFFTLLDLSRPRALSVWKESPYNKNPYPHTPDDIDLQKTALAGFVSDDLNQRWAMIKDAHICYLLYRLYNRLAERALANILAADGNRGSRAKQVARLELVSAIHGNQLSDHDKKKYSEILRTRLI</sequence>
<dbReference type="EMBL" id="JAUKUD010000001">
    <property type="protein sequence ID" value="KAK0755104.1"/>
    <property type="molecule type" value="Genomic_DNA"/>
</dbReference>
<organism evidence="1 2">
    <name type="scientific">Schizothecium vesticola</name>
    <dbReference type="NCBI Taxonomy" id="314040"/>
    <lineage>
        <taxon>Eukaryota</taxon>
        <taxon>Fungi</taxon>
        <taxon>Dikarya</taxon>
        <taxon>Ascomycota</taxon>
        <taxon>Pezizomycotina</taxon>
        <taxon>Sordariomycetes</taxon>
        <taxon>Sordariomycetidae</taxon>
        <taxon>Sordariales</taxon>
        <taxon>Schizotheciaceae</taxon>
        <taxon>Schizothecium</taxon>
    </lineage>
</organism>
<dbReference type="Proteomes" id="UP001172155">
    <property type="component" value="Unassembled WGS sequence"/>
</dbReference>